<dbReference type="Proteomes" id="UP000503339">
    <property type="component" value="Chromosome"/>
</dbReference>
<organism evidence="2 3">
    <name type="scientific">Mesorhizobium erdmanii</name>
    <dbReference type="NCBI Taxonomy" id="1777866"/>
    <lineage>
        <taxon>Bacteria</taxon>
        <taxon>Pseudomonadati</taxon>
        <taxon>Pseudomonadota</taxon>
        <taxon>Alphaproteobacteria</taxon>
        <taxon>Hyphomicrobiales</taxon>
        <taxon>Phyllobacteriaceae</taxon>
        <taxon>Mesorhizobium</taxon>
    </lineage>
</organism>
<evidence type="ECO:0000259" key="1">
    <source>
        <dbReference type="Pfam" id="PF05036"/>
    </source>
</evidence>
<dbReference type="EMBL" id="CP033361">
    <property type="protein sequence ID" value="QKC76015.1"/>
    <property type="molecule type" value="Genomic_DNA"/>
</dbReference>
<proteinExistence type="predicted"/>
<gene>
    <name evidence="2" type="ORF">EB233_11080</name>
</gene>
<feature type="domain" description="SPOR" evidence="1">
    <location>
        <begin position="55"/>
        <end position="131"/>
    </location>
</feature>
<dbReference type="InterPro" id="IPR007730">
    <property type="entry name" value="SPOR-like_dom"/>
</dbReference>
<sequence>MFDQSSCVQGRAQKEAAGMMRNRSATSMLRPERVIGLMLSLGVVSFCNLAEAQSDRGWWVVVGSVPSPGNAITAASEVAVGRIAVAARRCGLDPFEDFSSKFSNFKAGYLVVVVGAYGSKAVADQALAKAKECLPDAYLKQGSYAGD</sequence>
<protein>
    <submittedName>
        <fullName evidence="2">SPOR domain-containing protein</fullName>
    </submittedName>
</protein>
<evidence type="ECO:0000313" key="3">
    <source>
        <dbReference type="Proteomes" id="UP000503339"/>
    </source>
</evidence>
<reference evidence="2 3" key="1">
    <citation type="submission" date="2018-10" db="EMBL/GenBank/DDBJ databases">
        <authorList>
            <person name="Perry B.J."/>
            <person name="Sullivan J.T."/>
            <person name="Murphy R.J.T."/>
            <person name="Ramsay J.P."/>
            <person name="Ronson C.W."/>
        </authorList>
    </citation>
    <scope>NUCLEOTIDE SEQUENCE [LARGE SCALE GENOMIC DNA]</scope>
    <source>
        <strain evidence="2 3">NZP2014</strain>
    </source>
</reference>
<keyword evidence="3" id="KW-1185">Reference proteome</keyword>
<evidence type="ECO:0000313" key="2">
    <source>
        <dbReference type="EMBL" id="QKC76015.1"/>
    </source>
</evidence>
<accession>A0A6M7UFL1</accession>
<dbReference type="AlphaFoldDB" id="A0A6M7UFL1"/>
<dbReference type="Pfam" id="PF05036">
    <property type="entry name" value="SPOR"/>
    <property type="match status" value="1"/>
</dbReference>
<name>A0A6M7UFL1_9HYPH</name>
<dbReference type="KEGG" id="merd:EB233_11080"/>
<dbReference type="GO" id="GO:0042834">
    <property type="term" value="F:peptidoglycan binding"/>
    <property type="evidence" value="ECO:0007669"/>
    <property type="project" value="InterPro"/>
</dbReference>